<feature type="binding site" evidence="2">
    <location>
        <position position="165"/>
    </location>
    <ligand>
        <name>S-adenosyl-L-methionine</name>
        <dbReference type="ChEBI" id="CHEBI:59789"/>
    </ligand>
</feature>
<keyword evidence="2" id="KW-0949">S-adenosyl-L-methionine</keyword>
<feature type="domain" description="Methyltransferase" evidence="3">
    <location>
        <begin position="70"/>
        <end position="154"/>
    </location>
</feature>
<dbReference type="GO" id="GO:0046872">
    <property type="term" value="F:metal ion binding"/>
    <property type="evidence" value="ECO:0007669"/>
    <property type="project" value="UniProtKB-KW"/>
</dbReference>
<accession>A0A927JBK1</accession>
<dbReference type="SUPFAM" id="SSF53335">
    <property type="entry name" value="S-adenosyl-L-methionine-dependent methyltransferases"/>
    <property type="match status" value="1"/>
</dbReference>
<dbReference type="InterPro" id="IPR016718">
    <property type="entry name" value="rRNA_m1G-MeTrfase_A_prd"/>
</dbReference>
<evidence type="ECO:0000256" key="2">
    <source>
        <dbReference type="PIRSR" id="PIRSR018249-2"/>
    </source>
</evidence>
<feature type="binding site" evidence="2">
    <location>
        <position position="47"/>
    </location>
    <ligand>
        <name>S-adenosyl-L-methionine</name>
        <dbReference type="ChEBI" id="CHEBI:59789"/>
    </ligand>
</feature>
<reference evidence="4" key="1">
    <citation type="submission" date="2020-09" db="EMBL/GenBank/DDBJ databases">
        <title>Hoyosella lacisalsi sp. nov., a halotolerant actinobacterium isolated from soil of Lake Gudzhirganskoe.</title>
        <authorList>
            <person name="Yang Q."/>
            <person name="Guo P.Y."/>
            <person name="Liu S.W."/>
            <person name="Li F.N."/>
            <person name="Sun C.H."/>
        </authorList>
    </citation>
    <scope>NUCLEOTIDE SEQUENCE</scope>
    <source>
        <strain evidence="4">G463</strain>
    </source>
</reference>
<dbReference type="Pfam" id="PF13649">
    <property type="entry name" value="Methyltransf_25"/>
    <property type="match status" value="1"/>
</dbReference>
<gene>
    <name evidence="4" type="ORF">HT102_07320</name>
</gene>
<keyword evidence="5" id="KW-1185">Reference proteome</keyword>
<dbReference type="Proteomes" id="UP000642993">
    <property type="component" value="Unassembled WGS sequence"/>
</dbReference>
<feature type="binding site" evidence="1">
    <location>
        <position position="7"/>
    </location>
    <ligand>
        <name>Zn(2+)</name>
        <dbReference type="ChEBI" id="CHEBI:29105"/>
    </ligand>
</feature>
<keyword evidence="1" id="KW-0479">Metal-binding</keyword>
<dbReference type="CDD" id="cd02440">
    <property type="entry name" value="AdoMet_MTases"/>
    <property type="match status" value="1"/>
</dbReference>
<dbReference type="PIRSF" id="PIRSF018249">
    <property type="entry name" value="MyrA_prd"/>
    <property type="match status" value="1"/>
</dbReference>
<evidence type="ECO:0000259" key="3">
    <source>
        <dbReference type="Pfam" id="PF13649"/>
    </source>
</evidence>
<protein>
    <recommendedName>
        <fullName evidence="3">Methyltransferase domain-containing protein</fullName>
    </recommendedName>
</protein>
<proteinExistence type="predicted"/>
<organism evidence="4 5">
    <name type="scientific">Lolliginicoccus lacisalsi</name>
    <dbReference type="NCBI Taxonomy" id="2742202"/>
    <lineage>
        <taxon>Bacteria</taxon>
        <taxon>Bacillati</taxon>
        <taxon>Actinomycetota</taxon>
        <taxon>Actinomycetes</taxon>
        <taxon>Mycobacteriales</taxon>
        <taxon>Hoyosellaceae</taxon>
        <taxon>Lolliginicoccus</taxon>
    </lineage>
</organism>
<dbReference type="InterPro" id="IPR041698">
    <property type="entry name" value="Methyltransf_25"/>
</dbReference>
<sequence>MRCSSGHAFDIARQGYVSLLRGGRNPIHGDDAAMIAAREELFARGPYRLVEQAIAGIAARVARSRPDPVIVDLGAGIGNYLAAALEKAPASHGIGIDVSKPAARRLARAHPRAGAIIADVWSGLPLASECADVAMTVFAPRNAVETARILRPGGTWLIATPAARHLAELARIDGVLGIDERKGERLAATLGDRFVEQEIHEVRATVDVTPEEASLVLAMGPTARHLDPQQRARAVESAFEAAAATTHLPLTLSVDIAEYRLAAPPAR</sequence>
<dbReference type="EMBL" id="JACYWE010000003">
    <property type="protein sequence ID" value="MBD8506289.1"/>
    <property type="molecule type" value="Genomic_DNA"/>
</dbReference>
<comment type="caution">
    <text evidence="4">The sequence shown here is derived from an EMBL/GenBank/DDBJ whole genome shotgun (WGS) entry which is preliminary data.</text>
</comment>
<dbReference type="InterPro" id="IPR029063">
    <property type="entry name" value="SAM-dependent_MTases_sf"/>
</dbReference>
<keyword evidence="1" id="KW-0862">Zinc</keyword>
<dbReference type="AlphaFoldDB" id="A0A927JBK1"/>
<evidence type="ECO:0000313" key="4">
    <source>
        <dbReference type="EMBL" id="MBD8506289.1"/>
    </source>
</evidence>
<dbReference type="Gene3D" id="3.40.50.150">
    <property type="entry name" value="Vaccinia Virus protein VP39"/>
    <property type="match status" value="1"/>
</dbReference>
<name>A0A927JBK1_9ACTN</name>
<feature type="binding site" evidence="1">
    <location>
        <position position="3"/>
    </location>
    <ligand>
        <name>Zn(2+)</name>
        <dbReference type="ChEBI" id="CHEBI:29105"/>
    </ligand>
</feature>
<evidence type="ECO:0000313" key="5">
    <source>
        <dbReference type="Proteomes" id="UP000642993"/>
    </source>
</evidence>
<evidence type="ECO:0000256" key="1">
    <source>
        <dbReference type="PIRSR" id="PIRSR018249-1"/>
    </source>
</evidence>
<dbReference type="GO" id="GO:0008168">
    <property type="term" value="F:methyltransferase activity"/>
    <property type="evidence" value="ECO:0007669"/>
    <property type="project" value="InterPro"/>
</dbReference>